<evidence type="ECO:0000256" key="1">
    <source>
        <dbReference type="ARBA" id="ARBA00023127"/>
    </source>
</evidence>
<dbReference type="GO" id="GO:0016538">
    <property type="term" value="F:cyclin-dependent protein serine/threonine kinase regulator activity"/>
    <property type="evidence" value="ECO:0007669"/>
    <property type="project" value="InterPro"/>
</dbReference>
<dbReference type="InterPro" id="IPR043198">
    <property type="entry name" value="Cyclin/Ssn8"/>
</dbReference>
<dbReference type="GeneID" id="27316674"/>
<evidence type="ECO:0000313" key="5">
    <source>
        <dbReference type="Proteomes" id="UP000053259"/>
    </source>
</evidence>
<feature type="domain" description="Cyclin C-terminal" evidence="3">
    <location>
        <begin position="196"/>
        <end position="325"/>
    </location>
</feature>
<name>A0A0D1YFV9_9PEZI</name>
<evidence type="ECO:0000256" key="2">
    <source>
        <dbReference type="SAM" id="MobiDB-lite"/>
    </source>
</evidence>
<protein>
    <recommendedName>
        <fullName evidence="3">Cyclin C-terminal domain-containing protein</fullName>
    </recommendedName>
</protein>
<dbReference type="Proteomes" id="UP000053259">
    <property type="component" value="Unassembled WGS sequence"/>
</dbReference>
<organism evidence="4 5">
    <name type="scientific">Verruconis gallopava</name>
    <dbReference type="NCBI Taxonomy" id="253628"/>
    <lineage>
        <taxon>Eukaryota</taxon>
        <taxon>Fungi</taxon>
        <taxon>Dikarya</taxon>
        <taxon>Ascomycota</taxon>
        <taxon>Pezizomycotina</taxon>
        <taxon>Dothideomycetes</taxon>
        <taxon>Pleosporomycetidae</taxon>
        <taxon>Venturiales</taxon>
        <taxon>Sympoventuriaceae</taxon>
        <taxon>Verruconis</taxon>
    </lineage>
</organism>
<evidence type="ECO:0000259" key="3">
    <source>
        <dbReference type="Pfam" id="PF16899"/>
    </source>
</evidence>
<proteinExistence type="predicted"/>
<gene>
    <name evidence="4" type="ORF">PV09_08701</name>
</gene>
<dbReference type="InterPro" id="IPR031658">
    <property type="entry name" value="Cyclin_C_2"/>
</dbReference>
<dbReference type="HOGENOM" id="CLU_022620_4_1_1"/>
<dbReference type="InterPro" id="IPR036915">
    <property type="entry name" value="Cyclin-like_sf"/>
</dbReference>
<dbReference type="SUPFAM" id="SSF47954">
    <property type="entry name" value="Cyclin-like"/>
    <property type="match status" value="2"/>
</dbReference>
<dbReference type="EMBL" id="KN847574">
    <property type="protein sequence ID" value="KIV99636.1"/>
    <property type="molecule type" value="Genomic_DNA"/>
</dbReference>
<dbReference type="PANTHER" id="PTHR10026">
    <property type="entry name" value="CYCLIN"/>
    <property type="match status" value="1"/>
</dbReference>
<sequence>MNEDAIYRSSSQYRFWSFTPEKLADLRAKSNALASDHINALVKRRKAASAVPSSAEGTPSVSDADVKNGGSNGKKDDGEVERLTVEEEIELLKYYCSNVLALGNDQFKYPVHVTATAIQFLKRFYLTHSLMDYAPKRIMPTALFLANKTDNQMHSLDHFLRDAHKIDGLKEVTRESILGPEFLFTQALRFHFDVRHPYRALKGIVLEGHQLVHICQGHKAPAGWTRMSEDDIRDRLLKDGSVSPKEFERRVLSTYEKAKEYLSTKALISDAYFHYSPSQIAFASWSCHDPDFVNDLLDVKLSGVVPAREKHKIMDAIAACATMLKETQVPKEDNDLKKMNRKMLKCNKINARDPAEAKAKKRAADGVDEQAVKKRKLEREAFEKQGNDLFGPNLIKKVA</sequence>
<dbReference type="Gene3D" id="1.10.472.10">
    <property type="entry name" value="Cyclin-like"/>
    <property type="match status" value="1"/>
</dbReference>
<evidence type="ECO:0000313" key="4">
    <source>
        <dbReference type="EMBL" id="KIV99636.1"/>
    </source>
</evidence>
<dbReference type="OrthoDB" id="340962at2759"/>
<dbReference type="CDD" id="cd20524">
    <property type="entry name" value="CYCLIN_CCNH_rpt1"/>
    <property type="match status" value="1"/>
</dbReference>
<dbReference type="VEuPathDB" id="FungiDB:PV09_08701"/>
<dbReference type="CDD" id="cd20525">
    <property type="entry name" value="CYCLIN_CCNH_rpt2"/>
    <property type="match status" value="1"/>
</dbReference>
<dbReference type="FunCoup" id="A0A0D1YFV9">
    <property type="interactions" value="914"/>
</dbReference>
<keyword evidence="1" id="KW-0195">Cyclin</keyword>
<keyword evidence="5" id="KW-1185">Reference proteome</keyword>
<feature type="compositionally biased region" description="Polar residues" evidence="2">
    <location>
        <begin position="51"/>
        <end position="61"/>
    </location>
</feature>
<dbReference type="GO" id="GO:0006357">
    <property type="term" value="P:regulation of transcription by RNA polymerase II"/>
    <property type="evidence" value="ECO:0007669"/>
    <property type="project" value="InterPro"/>
</dbReference>
<dbReference type="InParanoid" id="A0A0D1YFV9"/>
<dbReference type="Pfam" id="PF16899">
    <property type="entry name" value="Cyclin_C_2"/>
    <property type="match status" value="1"/>
</dbReference>
<dbReference type="STRING" id="253628.A0A0D1YFV9"/>
<dbReference type="RefSeq" id="XP_016209506.1">
    <property type="nucleotide sequence ID" value="XM_016362639.1"/>
</dbReference>
<reference evidence="4 5" key="1">
    <citation type="submission" date="2015-01" db="EMBL/GenBank/DDBJ databases">
        <title>The Genome Sequence of Ochroconis gallopava CBS43764.</title>
        <authorList>
            <consortium name="The Broad Institute Genomics Platform"/>
            <person name="Cuomo C."/>
            <person name="de Hoog S."/>
            <person name="Gorbushina A."/>
            <person name="Stielow B."/>
            <person name="Teixiera M."/>
            <person name="Abouelleil A."/>
            <person name="Chapman S.B."/>
            <person name="Priest M."/>
            <person name="Young S.K."/>
            <person name="Wortman J."/>
            <person name="Nusbaum C."/>
            <person name="Birren B."/>
        </authorList>
    </citation>
    <scope>NUCLEOTIDE SEQUENCE [LARGE SCALE GENOMIC DNA]</scope>
    <source>
        <strain evidence="4 5">CBS 43764</strain>
    </source>
</reference>
<dbReference type="AlphaFoldDB" id="A0A0D1YFV9"/>
<accession>A0A0D1YFV9</accession>
<feature type="region of interest" description="Disordered" evidence="2">
    <location>
        <begin position="49"/>
        <end position="79"/>
    </location>
</feature>